<dbReference type="AlphaFoldDB" id="A0A8K0QZ78"/>
<evidence type="ECO:0000256" key="1">
    <source>
        <dbReference type="SAM" id="Phobius"/>
    </source>
</evidence>
<feature type="transmembrane region" description="Helical" evidence="1">
    <location>
        <begin position="263"/>
        <end position="284"/>
    </location>
</feature>
<sequence length="436" mass="48567">MAGVYVGPTIEYVVRTLPVSGVGDDPLGIAQVSGFYGPGTWSAWYSTIIAAWIQLLVHPKRKLDPNSWFYILAMNWAAIDLYRQVHSLRTAQEQGQSLDVRKKFMGPIAAPYMIVFWGSVHAILQNVVAFFATGLIIVADNKVKDDIDIEDLRAWFRVLFSRRLVLSMGLILPLTALSVVFFNPPLHEDFPKEEEQYRFFPALYWEGIRGEHVTGILFSGWGGLAMLPIFVVYSILMILAIAEKHFRVVIAFLQPLIARMQSALASIGSLLDNSLLCSTMVLWLQKLLILFRRPLFGVVSCLLCLLVLCGLGVGFFMGMGVIGFFLIPSATLHYFFYILGGTKVSKSCFLMPCAPQSIYDWDQAFSLTAGLMLLVFTEIIPGVRKGVRLIRKLRESEGSASDLVLAELSVAKPEEMEMSDLEAGIGSGSNEEQDRM</sequence>
<feature type="transmembrane region" description="Helical" evidence="1">
    <location>
        <begin position="221"/>
        <end position="242"/>
    </location>
</feature>
<comment type="caution">
    <text evidence="2">The sequence shown here is derived from an EMBL/GenBank/DDBJ whole genome shotgun (WGS) entry which is preliminary data.</text>
</comment>
<evidence type="ECO:0000313" key="2">
    <source>
        <dbReference type="EMBL" id="KAH7079615.1"/>
    </source>
</evidence>
<dbReference type="Proteomes" id="UP000813461">
    <property type="component" value="Unassembled WGS sequence"/>
</dbReference>
<organism evidence="2 3">
    <name type="scientific">Paraphoma chrysanthemicola</name>
    <dbReference type="NCBI Taxonomy" id="798071"/>
    <lineage>
        <taxon>Eukaryota</taxon>
        <taxon>Fungi</taxon>
        <taxon>Dikarya</taxon>
        <taxon>Ascomycota</taxon>
        <taxon>Pezizomycotina</taxon>
        <taxon>Dothideomycetes</taxon>
        <taxon>Pleosporomycetidae</taxon>
        <taxon>Pleosporales</taxon>
        <taxon>Pleosporineae</taxon>
        <taxon>Phaeosphaeriaceae</taxon>
        <taxon>Paraphoma</taxon>
    </lineage>
</organism>
<keyword evidence="1" id="KW-0472">Membrane</keyword>
<keyword evidence="1" id="KW-1133">Transmembrane helix</keyword>
<dbReference type="OrthoDB" id="3550824at2759"/>
<reference evidence="2" key="1">
    <citation type="journal article" date="2021" name="Nat. Commun.">
        <title>Genetic determinants of endophytism in the Arabidopsis root mycobiome.</title>
        <authorList>
            <person name="Mesny F."/>
            <person name="Miyauchi S."/>
            <person name="Thiergart T."/>
            <person name="Pickel B."/>
            <person name="Atanasova L."/>
            <person name="Karlsson M."/>
            <person name="Huettel B."/>
            <person name="Barry K.W."/>
            <person name="Haridas S."/>
            <person name="Chen C."/>
            <person name="Bauer D."/>
            <person name="Andreopoulos W."/>
            <person name="Pangilinan J."/>
            <person name="LaButti K."/>
            <person name="Riley R."/>
            <person name="Lipzen A."/>
            <person name="Clum A."/>
            <person name="Drula E."/>
            <person name="Henrissat B."/>
            <person name="Kohler A."/>
            <person name="Grigoriev I.V."/>
            <person name="Martin F.M."/>
            <person name="Hacquard S."/>
        </authorList>
    </citation>
    <scope>NUCLEOTIDE SEQUENCE</scope>
    <source>
        <strain evidence="2">MPI-SDFR-AT-0120</strain>
    </source>
</reference>
<evidence type="ECO:0000313" key="3">
    <source>
        <dbReference type="Proteomes" id="UP000813461"/>
    </source>
</evidence>
<feature type="transmembrane region" description="Helical" evidence="1">
    <location>
        <begin position="364"/>
        <end position="383"/>
    </location>
</feature>
<accession>A0A8K0QZ78</accession>
<feature type="transmembrane region" description="Helical" evidence="1">
    <location>
        <begin position="160"/>
        <end position="182"/>
    </location>
</feature>
<gene>
    <name evidence="2" type="ORF">FB567DRAFT_125978</name>
</gene>
<feature type="transmembrane region" description="Helical" evidence="1">
    <location>
        <begin position="296"/>
        <end position="327"/>
    </location>
</feature>
<dbReference type="EMBL" id="JAGMVJ010000016">
    <property type="protein sequence ID" value="KAH7079615.1"/>
    <property type="molecule type" value="Genomic_DNA"/>
</dbReference>
<keyword evidence="1" id="KW-0812">Transmembrane</keyword>
<feature type="transmembrane region" description="Helical" evidence="1">
    <location>
        <begin position="114"/>
        <end position="139"/>
    </location>
</feature>
<name>A0A8K0QZ78_9PLEO</name>
<protein>
    <submittedName>
        <fullName evidence="2">Uncharacterized protein</fullName>
    </submittedName>
</protein>
<proteinExistence type="predicted"/>
<keyword evidence="3" id="KW-1185">Reference proteome</keyword>